<keyword evidence="3" id="KW-1185">Reference proteome</keyword>
<feature type="region of interest" description="Disordered" evidence="1">
    <location>
        <begin position="1"/>
        <end position="31"/>
    </location>
</feature>
<evidence type="ECO:0000313" key="2">
    <source>
        <dbReference type="EMBL" id="AFI85060.1"/>
    </source>
</evidence>
<dbReference type="Proteomes" id="UP000009144">
    <property type="component" value="Chromosome"/>
</dbReference>
<reference evidence="2 3" key="1">
    <citation type="journal article" date="2012" name="J. Bacteriol.">
        <title>Complete genome sequences of Methylophaga sp. strain JAM1 and Methylophaga sp. strain JAM7.</title>
        <authorList>
            <person name="Villeneuve C."/>
            <person name="Martineau C."/>
            <person name="Mauffrey F."/>
            <person name="Villemur R."/>
        </authorList>
    </citation>
    <scope>NUCLEOTIDE SEQUENCE [LARGE SCALE GENOMIC DNA]</scope>
    <source>
        <strain evidence="2 3">JAM1</strain>
    </source>
</reference>
<evidence type="ECO:0000256" key="1">
    <source>
        <dbReference type="SAM" id="MobiDB-lite"/>
    </source>
</evidence>
<gene>
    <name evidence="2" type="ordered locus">Q7A_2250</name>
</gene>
<accession>I1XKZ1</accession>
<sequence length="66" mass="8104">MSKTKQQRVQDPEYGQIDGDDDRRRYQRRQGLDRRELIRFDLSHVKRRSGRDRRLVPGNQQTRKNH</sequence>
<feature type="region of interest" description="Disordered" evidence="1">
    <location>
        <begin position="47"/>
        <end position="66"/>
    </location>
</feature>
<evidence type="ECO:0000313" key="3">
    <source>
        <dbReference type="Proteomes" id="UP000009144"/>
    </source>
</evidence>
<dbReference type="KEGG" id="mej:Q7A_2250"/>
<dbReference type="STRING" id="754476.Q7A_2250"/>
<dbReference type="RefSeq" id="WP_014707428.1">
    <property type="nucleotide sequence ID" value="NC_017857.3"/>
</dbReference>
<name>I1XKZ1_METNJ</name>
<reference evidence="2 3" key="2">
    <citation type="journal article" date="2013" name="Int. J. Syst. Evol. Microbiol.">
        <title>Methylophaga nitratireducenticrescens sp. nov. and Methylophaga frappieri sp. nov., isolated from the biofilm of the methanol-fed denitrification system treating the seawater at the Montreal Biodome.</title>
        <authorList>
            <person name="Villeneuve C."/>
            <person name="Martineau C."/>
            <person name="Mauffrey F."/>
            <person name="Villemur R."/>
        </authorList>
    </citation>
    <scope>NUCLEOTIDE SEQUENCE [LARGE SCALE GENOMIC DNA]</scope>
    <source>
        <strain evidence="2 3">JAM1</strain>
    </source>
</reference>
<dbReference type="AlphaFoldDB" id="I1XKZ1"/>
<proteinExistence type="predicted"/>
<protein>
    <submittedName>
        <fullName evidence="2">Uncharacterized protein</fullName>
    </submittedName>
</protein>
<dbReference type="HOGENOM" id="CLU_2826183_0_0_6"/>
<dbReference type="OrthoDB" id="9983542at2"/>
<dbReference type="PATRIC" id="fig|754476.3.peg.2223"/>
<organism evidence="2 3">
    <name type="scientific">Methylophaga nitratireducenticrescens</name>
    <dbReference type="NCBI Taxonomy" id="754476"/>
    <lineage>
        <taxon>Bacteria</taxon>
        <taxon>Pseudomonadati</taxon>
        <taxon>Pseudomonadota</taxon>
        <taxon>Gammaproteobacteria</taxon>
        <taxon>Thiotrichales</taxon>
        <taxon>Piscirickettsiaceae</taxon>
        <taxon>Methylophaga</taxon>
    </lineage>
</organism>
<dbReference type="EMBL" id="CP003390">
    <property type="protein sequence ID" value="AFI85060.1"/>
    <property type="molecule type" value="Genomic_DNA"/>
</dbReference>